<gene>
    <name evidence="3" type="ORF">KFK09_000638</name>
</gene>
<proteinExistence type="predicted"/>
<feature type="compositionally biased region" description="Low complexity" evidence="2">
    <location>
        <begin position="153"/>
        <end position="172"/>
    </location>
</feature>
<comment type="caution">
    <text evidence="3">The sequence shown here is derived from an EMBL/GenBank/DDBJ whole genome shotgun (WGS) entry which is preliminary data.</text>
</comment>
<dbReference type="EMBL" id="JAGYWB010000001">
    <property type="protein sequence ID" value="KAI0531086.1"/>
    <property type="molecule type" value="Genomic_DNA"/>
</dbReference>
<dbReference type="AlphaFoldDB" id="A0A8T3CBN2"/>
<dbReference type="Pfam" id="PF03004">
    <property type="entry name" value="Transposase_24"/>
    <property type="match status" value="1"/>
</dbReference>
<evidence type="ECO:0000313" key="3">
    <source>
        <dbReference type="EMBL" id="KAI0531086.1"/>
    </source>
</evidence>
<accession>A0A8T3CBN2</accession>
<organism evidence="3 4">
    <name type="scientific">Dendrobium nobile</name>
    <name type="common">Orchid</name>
    <dbReference type="NCBI Taxonomy" id="94219"/>
    <lineage>
        <taxon>Eukaryota</taxon>
        <taxon>Viridiplantae</taxon>
        <taxon>Streptophyta</taxon>
        <taxon>Embryophyta</taxon>
        <taxon>Tracheophyta</taxon>
        <taxon>Spermatophyta</taxon>
        <taxon>Magnoliopsida</taxon>
        <taxon>Liliopsida</taxon>
        <taxon>Asparagales</taxon>
        <taxon>Orchidaceae</taxon>
        <taxon>Epidendroideae</taxon>
        <taxon>Malaxideae</taxon>
        <taxon>Dendrobiinae</taxon>
        <taxon>Dendrobium</taxon>
    </lineage>
</organism>
<dbReference type="OrthoDB" id="786264at2759"/>
<feature type="region of interest" description="Disordered" evidence="2">
    <location>
        <begin position="224"/>
        <end position="251"/>
    </location>
</feature>
<feature type="region of interest" description="Disordered" evidence="2">
    <location>
        <begin position="138"/>
        <end position="197"/>
    </location>
</feature>
<name>A0A8T3CBN2_DENNO</name>
<evidence type="ECO:0000256" key="1">
    <source>
        <dbReference type="SAM" id="Coils"/>
    </source>
</evidence>
<evidence type="ECO:0000313" key="4">
    <source>
        <dbReference type="Proteomes" id="UP000829196"/>
    </source>
</evidence>
<keyword evidence="4" id="KW-1185">Reference proteome</keyword>
<protein>
    <submittedName>
        <fullName evidence="3">Uncharacterized protein</fullName>
    </submittedName>
</protein>
<evidence type="ECO:0000256" key="2">
    <source>
        <dbReference type="SAM" id="MobiDB-lite"/>
    </source>
</evidence>
<feature type="coiled-coil region" evidence="1">
    <location>
        <begin position="409"/>
        <end position="436"/>
    </location>
</feature>
<reference evidence="3" key="1">
    <citation type="journal article" date="2022" name="Front. Genet.">
        <title>Chromosome-Scale Assembly of the Dendrobium nobile Genome Provides Insights Into the Molecular Mechanism of the Biosynthesis of the Medicinal Active Ingredient of Dendrobium.</title>
        <authorList>
            <person name="Xu Q."/>
            <person name="Niu S.-C."/>
            <person name="Li K.-L."/>
            <person name="Zheng P.-J."/>
            <person name="Zhang X.-J."/>
            <person name="Jia Y."/>
            <person name="Liu Y."/>
            <person name="Niu Y.-X."/>
            <person name="Yu L.-H."/>
            <person name="Chen D.-F."/>
            <person name="Zhang G.-Q."/>
        </authorList>
    </citation>
    <scope>NUCLEOTIDE SEQUENCE</scope>
    <source>
        <tissue evidence="3">Leaf</tissue>
    </source>
</reference>
<dbReference type="InterPro" id="IPR004252">
    <property type="entry name" value="Probable_transposase_24"/>
</dbReference>
<sequence length="470" mass="52519">MGEMGLTGYNTTGKHAFTCGFFRRTKLRWNTRRLQRRIEHRKIYGVISGANSAGNLPAYIAPGKTALYCGKVTGAVIVGQCTGVFKLNDLTPAHNAPEMFPAARTLENPLAYTMKKMASGEEHSRGLIKNIFNRRTKKITAAGPARTVRNKGTTSSQPATQPQTATQPLPTSRAHSPQFYSPDSRFPSPNPGQSTPFYPYYEPPPYVGAPPTYPFPPYAPSYYPPPPHQPSSARPSTAVGPSTSAAPKQVTDGRMLIAPEGDTFYPSKQPTHKIRNIIRSRFDTPYISWKKVLKKVREMWFREFEKQMLGREPTPVKLHSHTHRRQEDQQWIDERAKKAYEEYTRLRESQAASGEGSSGGSVEFSEYRIWSQAVGGMQHGRVYGLSSQAQAYERMTSSTASSFASSSNETLHAQQISALQAELEQMQEQQNQLLDELCKMRDQMSGKEVAPAEEESMDSELFTLGTCLYL</sequence>
<dbReference type="Proteomes" id="UP000829196">
    <property type="component" value="Unassembled WGS sequence"/>
</dbReference>
<keyword evidence="1" id="KW-0175">Coiled coil</keyword>